<evidence type="ECO:0000256" key="3">
    <source>
        <dbReference type="SAM" id="Phobius"/>
    </source>
</evidence>
<feature type="repeat" description="PPR" evidence="2">
    <location>
        <begin position="129"/>
        <end position="163"/>
    </location>
</feature>
<dbReference type="FunFam" id="1.25.40.10:FF:000285">
    <property type="entry name" value="Pentatricopeptide repeat-containing protein, chloroplastic"/>
    <property type="match status" value="1"/>
</dbReference>
<dbReference type="EMBL" id="LFYR01000729">
    <property type="protein sequence ID" value="KMZ70169.1"/>
    <property type="molecule type" value="Genomic_DNA"/>
</dbReference>
<dbReference type="GO" id="GO:0009451">
    <property type="term" value="P:RNA modification"/>
    <property type="evidence" value="ECO:0000318"/>
    <property type="project" value="GO_Central"/>
</dbReference>
<keyword evidence="5" id="KW-1185">Reference proteome</keyword>
<evidence type="ECO:0000313" key="4">
    <source>
        <dbReference type="EMBL" id="KMZ70169.1"/>
    </source>
</evidence>
<protein>
    <recommendedName>
        <fullName evidence="6">Pentatricopeptide repeat-containing protein</fullName>
    </recommendedName>
</protein>
<proteinExistence type="predicted"/>
<dbReference type="Pfam" id="PF01535">
    <property type="entry name" value="PPR"/>
    <property type="match status" value="6"/>
</dbReference>
<accession>A0A0K9PMJ7</accession>
<evidence type="ECO:0008006" key="6">
    <source>
        <dbReference type="Google" id="ProtNLM"/>
    </source>
</evidence>
<dbReference type="InterPro" id="IPR011990">
    <property type="entry name" value="TPR-like_helical_dom_sf"/>
</dbReference>
<dbReference type="OMA" id="SIIGNWK"/>
<feature type="transmembrane region" description="Helical" evidence="3">
    <location>
        <begin position="397"/>
        <end position="423"/>
    </location>
</feature>
<sequence>MLRSFLVHASWSSRSRLSNLEHNHIAERISIAGIHSFSASENGRISHILQIISGLFTHQSESFDSHLGLLRKGIRNGDFHLGASLHGFIVKSGLLGFKFVMSNAVVDLYAKLGVLSDCFKAFDEMPLKDVASWCTLITGCVRRGFHLEAIEIFKQACHSDVKINHFVISSVLNACSGLGTLNIGTQVHGFIAKKGLGFDRFVEAGLVDMYSKCGDLKFAVKLFYEIPIKNVISWNVMISGYRQNGFFIEALTLSIELCKAGFFMDLVTIRLIATMISSLGLLHLSKNLHAYSIKIGLSSDTYVVSEHIKLLAKFGDVDSMRKLFVSVKNPDTSMYAILISGYSYNNQRDYAVQIVSKLLMSRLKMNEGVVVNILNLCSCKYEATQVHGWMIKTGQNLYISIVNVLIVSYIDLFMMASATMLFYEMPHRDVITWTTLMSGHVRNLNFIKALELFSDFRRIITQNEELDPYILSTGINACSGVQSITHGSQIHSLSLQLGFTASNFLNTALIHMYMKCGFPDLAAMVFSFLSSLHDLVAVNIMLAGYLQNLQPKKTLELFSQECWSGFIFNELSYSTVLHACTCLRLSETGEQVHSRIIKAGLQCSDIIIGNTIVKHYFRLGHLRSAVKSFDEMKIWNLDSYFIIILVHLQCGNIHNAARLLQHCHHQFRQKPMVFLRFLRVCVNLVDKDSYFSGEKLHTFVVKSGYGSNIFLDDALKGMHLRFNGKSFGRLSDVLSAKHKMKSKSKENDHLCAGSSERGIVGLEKFLPSDFNFLNTFFSNDSTRGVFFESLSHQSHHEIEKDPFPIFERIVLNDIIPPKVSWKNIASE</sequence>
<comment type="caution">
    <text evidence="4">The sequence shown here is derived from an EMBL/GenBank/DDBJ whole genome shotgun (WGS) entry which is preliminary data.</text>
</comment>
<evidence type="ECO:0000313" key="5">
    <source>
        <dbReference type="Proteomes" id="UP000036987"/>
    </source>
</evidence>
<dbReference type="PANTHER" id="PTHR47926">
    <property type="entry name" value="PENTATRICOPEPTIDE REPEAT-CONTAINING PROTEIN"/>
    <property type="match status" value="1"/>
</dbReference>
<dbReference type="OrthoDB" id="736767at2759"/>
<reference evidence="5" key="1">
    <citation type="journal article" date="2016" name="Nature">
        <title>The genome of the seagrass Zostera marina reveals angiosperm adaptation to the sea.</title>
        <authorList>
            <person name="Olsen J.L."/>
            <person name="Rouze P."/>
            <person name="Verhelst B."/>
            <person name="Lin Y.-C."/>
            <person name="Bayer T."/>
            <person name="Collen J."/>
            <person name="Dattolo E."/>
            <person name="De Paoli E."/>
            <person name="Dittami S."/>
            <person name="Maumus F."/>
            <person name="Michel G."/>
            <person name="Kersting A."/>
            <person name="Lauritano C."/>
            <person name="Lohaus R."/>
            <person name="Toepel M."/>
            <person name="Tonon T."/>
            <person name="Vanneste K."/>
            <person name="Amirebrahimi M."/>
            <person name="Brakel J."/>
            <person name="Bostroem C."/>
            <person name="Chovatia M."/>
            <person name="Grimwood J."/>
            <person name="Jenkins J.W."/>
            <person name="Jueterbock A."/>
            <person name="Mraz A."/>
            <person name="Stam W.T."/>
            <person name="Tice H."/>
            <person name="Bornberg-Bauer E."/>
            <person name="Green P.J."/>
            <person name="Pearson G.A."/>
            <person name="Procaccini G."/>
            <person name="Duarte C.M."/>
            <person name="Schmutz J."/>
            <person name="Reusch T.B.H."/>
            <person name="Van de Peer Y."/>
        </authorList>
    </citation>
    <scope>NUCLEOTIDE SEQUENCE [LARGE SCALE GENOMIC DNA]</scope>
    <source>
        <strain evidence="5">cv. Finnish</strain>
    </source>
</reference>
<name>A0A0K9PMJ7_ZOSMR</name>
<dbReference type="PANTHER" id="PTHR47926:SF477">
    <property type="entry name" value="PENTATRICOPEPTIDE REPEAT-CONTAINING PROTEIN"/>
    <property type="match status" value="1"/>
</dbReference>
<keyword evidence="3" id="KW-1133">Transmembrane helix</keyword>
<keyword evidence="3" id="KW-0472">Membrane</keyword>
<dbReference type="Gene3D" id="1.25.40.10">
    <property type="entry name" value="Tetratricopeptide repeat domain"/>
    <property type="match status" value="5"/>
</dbReference>
<dbReference type="Proteomes" id="UP000036987">
    <property type="component" value="Unassembled WGS sequence"/>
</dbReference>
<dbReference type="GO" id="GO:0003723">
    <property type="term" value="F:RNA binding"/>
    <property type="evidence" value="ECO:0007669"/>
    <property type="project" value="InterPro"/>
</dbReference>
<keyword evidence="3" id="KW-0812">Transmembrane</keyword>
<dbReference type="InterPro" id="IPR002885">
    <property type="entry name" value="PPR_rpt"/>
</dbReference>
<organism evidence="4 5">
    <name type="scientific">Zostera marina</name>
    <name type="common">Eelgrass</name>
    <dbReference type="NCBI Taxonomy" id="29655"/>
    <lineage>
        <taxon>Eukaryota</taxon>
        <taxon>Viridiplantae</taxon>
        <taxon>Streptophyta</taxon>
        <taxon>Embryophyta</taxon>
        <taxon>Tracheophyta</taxon>
        <taxon>Spermatophyta</taxon>
        <taxon>Magnoliopsida</taxon>
        <taxon>Liliopsida</taxon>
        <taxon>Zosteraceae</taxon>
        <taxon>Zostera</taxon>
    </lineage>
</organism>
<dbReference type="AlphaFoldDB" id="A0A0K9PMJ7"/>
<keyword evidence="1" id="KW-0677">Repeat</keyword>
<feature type="transmembrane region" description="Helical" evidence="3">
    <location>
        <begin position="262"/>
        <end position="284"/>
    </location>
</feature>
<dbReference type="PROSITE" id="PS51375">
    <property type="entry name" value="PPR"/>
    <property type="match status" value="2"/>
</dbReference>
<evidence type="ECO:0000256" key="2">
    <source>
        <dbReference type="PROSITE-ProRule" id="PRU00708"/>
    </source>
</evidence>
<dbReference type="NCBIfam" id="TIGR00756">
    <property type="entry name" value="PPR"/>
    <property type="match status" value="1"/>
</dbReference>
<evidence type="ECO:0000256" key="1">
    <source>
        <dbReference type="ARBA" id="ARBA00022737"/>
    </source>
</evidence>
<feature type="repeat" description="PPR" evidence="2">
    <location>
        <begin position="230"/>
        <end position="264"/>
    </location>
</feature>
<dbReference type="InterPro" id="IPR046960">
    <property type="entry name" value="PPR_At4g14850-like_plant"/>
</dbReference>
<gene>
    <name evidence="4" type="ORF">ZOSMA_1G01420</name>
</gene>